<dbReference type="GO" id="GO:0005783">
    <property type="term" value="C:endoplasmic reticulum"/>
    <property type="evidence" value="ECO:0007669"/>
    <property type="project" value="TreeGrafter"/>
</dbReference>
<name>A0A9P8NTE9_9ASCO</name>
<feature type="transmembrane region" description="Helical" evidence="6">
    <location>
        <begin position="247"/>
        <end position="275"/>
    </location>
</feature>
<feature type="transmembrane region" description="Helical" evidence="6">
    <location>
        <begin position="176"/>
        <end position="198"/>
    </location>
</feature>
<dbReference type="GO" id="GO:0061024">
    <property type="term" value="P:membrane organization"/>
    <property type="evidence" value="ECO:0007669"/>
    <property type="project" value="TreeGrafter"/>
</dbReference>
<evidence type="ECO:0000256" key="2">
    <source>
        <dbReference type="ARBA" id="ARBA00022692"/>
    </source>
</evidence>
<dbReference type="GO" id="GO:0071786">
    <property type="term" value="P:endoplasmic reticulum tubular network organization"/>
    <property type="evidence" value="ECO:0007669"/>
    <property type="project" value="TreeGrafter"/>
</dbReference>
<evidence type="ECO:0000313" key="7">
    <source>
        <dbReference type="EMBL" id="KAH3659415.1"/>
    </source>
</evidence>
<comment type="subcellular location">
    <subcellularLocation>
        <location evidence="1">Membrane</location>
        <topology evidence="1">Multi-pass membrane protein</topology>
    </subcellularLocation>
</comment>
<gene>
    <name evidence="7" type="ORF">OGATHE_006299</name>
</gene>
<dbReference type="Proteomes" id="UP000788993">
    <property type="component" value="Unassembled WGS sequence"/>
</dbReference>
<accession>A0A9P8NTE9</accession>
<reference evidence="7" key="1">
    <citation type="journal article" date="2021" name="Open Biol.">
        <title>Shared evolutionary footprints suggest mitochondrial oxidative damage underlies multiple complex I losses in fungi.</title>
        <authorList>
            <person name="Schikora-Tamarit M.A."/>
            <person name="Marcet-Houben M."/>
            <person name="Nosek J."/>
            <person name="Gabaldon T."/>
        </authorList>
    </citation>
    <scope>NUCLEOTIDE SEQUENCE</scope>
    <source>
        <strain evidence="7">NCAIM Y.01608</strain>
    </source>
</reference>
<protein>
    <submittedName>
        <fullName evidence="7">Uncharacterized protein</fullName>
    </submittedName>
</protein>
<keyword evidence="2 6" id="KW-0812">Transmembrane</keyword>
<dbReference type="PANTHER" id="PTHR12703">
    <property type="entry name" value="TRANSMEMBRANE PROTEIN 33"/>
    <property type="match status" value="1"/>
</dbReference>
<dbReference type="PANTHER" id="PTHR12703:SF3">
    <property type="entry name" value="ABR032WP"/>
    <property type="match status" value="1"/>
</dbReference>
<dbReference type="AlphaFoldDB" id="A0A9P8NTE9"/>
<feature type="transmembrane region" description="Helical" evidence="6">
    <location>
        <begin position="296"/>
        <end position="313"/>
    </location>
</feature>
<evidence type="ECO:0000256" key="3">
    <source>
        <dbReference type="ARBA" id="ARBA00022989"/>
    </source>
</evidence>
<evidence type="ECO:0000256" key="4">
    <source>
        <dbReference type="ARBA" id="ARBA00023136"/>
    </source>
</evidence>
<organism evidence="7 8">
    <name type="scientific">Ogataea polymorpha</name>
    <dbReference type="NCBI Taxonomy" id="460523"/>
    <lineage>
        <taxon>Eukaryota</taxon>
        <taxon>Fungi</taxon>
        <taxon>Dikarya</taxon>
        <taxon>Ascomycota</taxon>
        <taxon>Saccharomycotina</taxon>
        <taxon>Pichiomycetes</taxon>
        <taxon>Pichiales</taxon>
        <taxon>Pichiaceae</taxon>
        <taxon>Ogataea</taxon>
    </lineage>
</organism>
<evidence type="ECO:0000256" key="6">
    <source>
        <dbReference type="SAM" id="Phobius"/>
    </source>
</evidence>
<evidence type="ECO:0000256" key="5">
    <source>
        <dbReference type="SAM" id="MobiDB-lite"/>
    </source>
</evidence>
<keyword evidence="3 6" id="KW-1133">Transmembrane helix</keyword>
<sequence length="388" mass="44113">MFSIGILSTLSFSPEANKTREAINELDVPFLGESTSTRNGCLTASLETSLHTFLTVPSINLMVGYFCSCSLALAMIWAGDDPSCVRKLCDSLAYLLQGPHLLGFGLKKAAEHPIPGEAQLHPRPKLYLPQISVVIANTMSSQSLPNGTAKPQMPLSSKKNRKLRRKAAQPQPILKYAWLAGHVSTLLFGFIYLCYYVVRKSHKSWVAFVGYRLAWVGVWISYSVAIASHFNRKSLPSYFTLMTTENFQYLVLSVHWFLGWSSFFKLLPYLLIATLQLSNHFKIKPLLRLEPVFKKTIIYNELFLFVLLTFDTLCMKGNSGFGLVSYAMFYWLRLLHSEDNRFFVYSVISKLDTLMSKQKNPTILEAWDEVKKFLSEKQSKFESQYLAV</sequence>
<keyword evidence="8" id="KW-1185">Reference proteome</keyword>
<feature type="region of interest" description="Disordered" evidence="5">
    <location>
        <begin position="142"/>
        <end position="161"/>
    </location>
</feature>
<reference evidence="7" key="2">
    <citation type="submission" date="2021-01" db="EMBL/GenBank/DDBJ databases">
        <authorList>
            <person name="Schikora-Tamarit M.A."/>
        </authorList>
    </citation>
    <scope>NUCLEOTIDE SEQUENCE</scope>
    <source>
        <strain evidence="7">NCAIM Y.01608</strain>
    </source>
</reference>
<proteinExistence type="predicted"/>
<comment type="caution">
    <text evidence="7">The sequence shown here is derived from an EMBL/GenBank/DDBJ whole genome shotgun (WGS) entry which is preliminary data.</text>
</comment>
<keyword evidence="4 6" id="KW-0472">Membrane</keyword>
<dbReference type="EMBL" id="JAEUBD010001540">
    <property type="protein sequence ID" value="KAH3659415.1"/>
    <property type="molecule type" value="Genomic_DNA"/>
</dbReference>
<evidence type="ECO:0000313" key="8">
    <source>
        <dbReference type="Proteomes" id="UP000788993"/>
    </source>
</evidence>
<evidence type="ECO:0000256" key="1">
    <source>
        <dbReference type="ARBA" id="ARBA00004141"/>
    </source>
</evidence>
<feature type="transmembrane region" description="Helical" evidence="6">
    <location>
        <begin position="205"/>
        <end position="227"/>
    </location>
</feature>
<dbReference type="InterPro" id="IPR051645">
    <property type="entry name" value="PER33/POM33_regulator"/>
</dbReference>
<dbReference type="GO" id="GO:0016020">
    <property type="term" value="C:membrane"/>
    <property type="evidence" value="ECO:0007669"/>
    <property type="project" value="UniProtKB-SubCell"/>
</dbReference>